<proteinExistence type="predicted"/>
<keyword evidence="2" id="KW-1185">Reference proteome</keyword>
<reference evidence="1 2" key="1">
    <citation type="submission" date="2017-09" db="EMBL/GenBank/DDBJ databases">
        <authorList>
            <person name="Ehlers B."/>
            <person name="Leendertz F.H."/>
        </authorList>
    </citation>
    <scope>NUCLEOTIDE SEQUENCE [LARGE SCALE GENOMIC DNA]</scope>
    <source>
        <strain evidence="1 2">DSM 46844</strain>
    </source>
</reference>
<dbReference type="EMBL" id="OBDO01000020">
    <property type="protein sequence ID" value="SNX99404.1"/>
    <property type="molecule type" value="Genomic_DNA"/>
</dbReference>
<name>A0A285EMJ6_9ACTN</name>
<organism evidence="1 2">
    <name type="scientific">Geodermatophilus sabuli</name>
    <dbReference type="NCBI Taxonomy" id="1564158"/>
    <lineage>
        <taxon>Bacteria</taxon>
        <taxon>Bacillati</taxon>
        <taxon>Actinomycetota</taxon>
        <taxon>Actinomycetes</taxon>
        <taxon>Geodermatophilales</taxon>
        <taxon>Geodermatophilaceae</taxon>
        <taxon>Geodermatophilus</taxon>
    </lineage>
</organism>
<protein>
    <submittedName>
        <fullName evidence="1">Uncharacterized protein</fullName>
    </submittedName>
</protein>
<evidence type="ECO:0000313" key="1">
    <source>
        <dbReference type="EMBL" id="SNX99404.1"/>
    </source>
</evidence>
<evidence type="ECO:0000313" key="2">
    <source>
        <dbReference type="Proteomes" id="UP000219514"/>
    </source>
</evidence>
<gene>
    <name evidence="1" type="ORF">SAMN06893097_1202</name>
</gene>
<dbReference type="Proteomes" id="UP000219514">
    <property type="component" value="Unassembled WGS sequence"/>
</dbReference>
<sequence length="54" mass="5577">MFTRVGDLHREVPEITSECHNRAADGCVGTGGSGADTHSEGAALTHCEMSCSKG</sequence>
<dbReference type="AlphaFoldDB" id="A0A285EMJ6"/>
<accession>A0A285EMJ6</accession>